<feature type="region of interest" description="Disordered" evidence="1">
    <location>
        <begin position="1"/>
        <end position="20"/>
    </location>
</feature>
<accession>A0A8J5S100</accession>
<reference evidence="2" key="2">
    <citation type="submission" date="2021-02" db="EMBL/GenBank/DDBJ databases">
        <authorList>
            <person name="Kimball J.A."/>
            <person name="Haas M.W."/>
            <person name="Macchietto M."/>
            <person name="Kono T."/>
            <person name="Duquette J."/>
            <person name="Shao M."/>
        </authorList>
    </citation>
    <scope>NUCLEOTIDE SEQUENCE</scope>
    <source>
        <tissue evidence="2">Fresh leaf tissue</tissue>
    </source>
</reference>
<evidence type="ECO:0000313" key="3">
    <source>
        <dbReference type="Proteomes" id="UP000729402"/>
    </source>
</evidence>
<proteinExistence type="predicted"/>
<dbReference type="Proteomes" id="UP000729402">
    <property type="component" value="Unassembled WGS sequence"/>
</dbReference>
<organism evidence="2 3">
    <name type="scientific">Zizania palustris</name>
    <name type="common">Northern wild rice</name>
    <dbReference type="NCBI Taxonomy" id="103762"/>
    <lineage>
        <taxon>Eukaryota</taxon>
        <taxon>Viridiplantae</taxon>
        <taxon>Streptophyta</taxon>
        <taxon>Embryophyta</taxon>
        <taxon>Tracheophyta</taxon>
        <taxon>Spermatophyta</taxon>
        <taxon>Magnoliopsida</taxon>
        <taxon>Liliopsida</taxon>
        <taxon>Poales</taxon>
        <taxon>Poaceae</taxon>
        <taxon>BOP clade</taxon>
        <taxon>Oryzoideae</taxon>
        <taxon>Oryzeae</taxon>
        <taxon>Zizaniinae</taxon>
        <taxon>Zizania</taxon>
    </lineage>
</organism>
<name>A0A8J5S100_ZIZPA</name>
<keyword evidence="3" id="KW-1185">Reference proteome</keyword>
<dbReference type="EMBL" id="JAAALK010000285">
    <property type="protein sequence ID" value="KAG8065021.1"/>
    <property type="molecule type" value="Genomic_DNA"/>
</dbReference>
<comment type="caution">
    <text evidence="2">The sequence shown here is derived from an EMBL/GenBank/DDBJ whole genome shotgun (WGS) entry which is preliminary data.</text>
</comment>
<protein>
    <submittedName>
        <fullName evidence="2">Uncharacterized protein</fullName>
    </submittedName>
</protein>
<evidence type="ECO:0000313" key="2">
    <source>
        <dbReference type="EMBL" id="KAG8065021.1"/>
    </source>
</evidence>
<evidence type="ECO:0000256" key="1">
    <source>
        <dbReference type="SAM" id="MobiDB-lite"/>
    </source>
</evidence>
<reference evidence="2" key="1">
    <citation type="journal article" date="2021" name="bioRxiv">
        <title>Whole Genome Assembly and Annotation of Northern Wild Rice, Zizania palustris L., Supports a Whole Genome Duplication in the Zizania Genus.</title>
        <authorList>
            <person name="Haas M."/>
            <person name="Kono T."/>
            <person name="Macchietto M."/>
            <person name="Millas R."/>
            <person name="McGilp L."/>
            <person name="Shao M."/>
            <person name="Duquette J."/>
            <person name="Hirsch C.N."/>
            <person name="Kimball J."/>
        </authorList>
    </citation>
    <scope>NUCLEOTIDE SEQUENCE</scope>
    <source>
        <tissue evidence="2">Fresh leaf tissue</tissue>
    </source>
</reference>
<gene>
    <name evidence="2" type="ORF">GUJ93_ZPchr0004g39277</name>
</gene>
<dbReference type="AlphaFoldDB" id="A0A8J5S100"/>
<sequence length="82" mass="8835">MARSGTRASMAWGGRKRGRHDSAMCVCGGCGIERVWRELRVLMEAMTGVLSAWEGGMGLRCYVCWGGVVAALRANGGELRTD</sequence>